<dbReference type="eggNOG" id="arCOG00080">
    <property type="taxonomic scope" value="Archaea"/>
</dbReference>
<dbReference type="OrthoDB" id="134864at2157"/>
<dbReference type="CDD" id="cd02440">
    <property type="entry name" value="AdoMet_MTases"/>
    <property type="match status" value="1"/>
</dbReference>
<dbReference type="PaxDb" id="572546-Arcpr_0643"/>
<dbReference type="InterPro" id="IPR002877">
    <property type="entry name" value="RNA_MeTrfase_FtsJ_dom"/>
</dbReference>
<dbReference type="KEGG" id="apo:Arcpr_0643"/>
<dbReference type="InterPro" id="IPR029063">
    <property type="entry name" value="SAM-dependent_MTases_sf"/>
</dbReference>
<evidence type="ECO:0000256" key="2">
    <source>
        <dbReference type="ARBA" id="ARBA00029460"/>
    </source>
</evidence>
<dbReference type="Gene3D" id="3.10.290.10">
    <property type="entry name" value="RNA-binding S4 domain"/>
    <property type="match status" value="1"/>
</dbReference>
<evidence type="ECO:0000313" key="6">
    <source>
        <dbReference type="Proteomes" id="UP000001901"/>
    </source>
</evidence>
<dbReference type="GO" id="GO:0008168">
    <property type="term" value="F:methyltransferase activity"/>
    <property type="evidence" value="ECO:0007669"/>
    <property type="project" value="InterPro"/>
</dbReference>
<dbReference type="SUPFAM" id="SSF53335">
    <property type="entry name" value="S-adenosyl-L-methionine-dependent methyltransferases"/>
    <property type="match status" value="1"/>
</dbReference>
<sequence length="209" mass="24600">MRLDRLLVIKGYFSSRQKAKEAIRRRFVIVNGKVVTKPSYDVDFDVEIRVLQEEKPKGYWKLKELDEMWNLIKKDDIVLDLGSSAGGFLLYASEKAERVYGIEYSREFEDKLKEIERERDNVKIFIADAFTFDLSELEPVDVILSDLTLKPSYAWKATKRFIPLLKPQGRVLFVAKTGVYNEEIDFSPLKVVDWIDSKDRKERYYLLKI</sequence>
<dbReference type="CDD" id="cd00165">
    <property type="entry name" value="S4"/>
    <property type="match status" value="1"/>
</dbReference>
<name>D2RHD3_ARCPA</name>
<dbReference type="InterPro" id="IPR002942">
    <property type="entry name" value="S4_RNA-bd"/>
</dbReference>
<dbReference type="GeneID" id="8739303"/>
<dbReference type="Proteomes" id="UP000001901">
    <property type="component" value="Chromosome"/>
</dbReference>
<keyword evidence="1 3" id="KW-0694">RNA-binding</keyword>
<dbReference type="GO" id="GO:0032259">
    <property type="term" value="P:methylation"/>
    <property type="evidence" value="ECO:0007669"/>
    <property type="project" value="InterPro"/>
</dbReference>
<dbReference type="PANTHER" id="PTHR32319">
    <property type="entry name" value="BACTERIAL HEMOLYSIN-LIKE PROTEIN"/>
    <property type="match status" value="1"/>
</dbReference>
<protein>
    <submittedName>
        <fullName evidence="5">RNA-binding S4 domain protein</fullName>
    </submittedName>
</protein>
<dbReference type="SMART" id="SM00363">
    <property type="entry name" value="S4"/>
    <property type="match status" value="1"/>
</dbReference>
<dbReference type="InterPro" id="IPR036986">
    <property type="entry name" value="S4_RNA-bd_sf"/>
</dbReference>
<gene>
    <name evidence="5" type="ordered locus">Arcpr_0643</name>
</gene>
<dbReference type="HOGENOM" id="CLU_1253582_0_0_2"/>
<evidence type="ECO:0000259" key="4">
    <source>
        <dbReference type="SMART" id="SM00363"/>
    </source>
</evidence>
<dbReference type="Gene3D" id="3.40.50.150">
    <property type="entry name" value="Vaccinia Virus protein VP39"/>
    <property type="match status" value="1"/>
</dbReference>
<dbReference type="AlphaFoldDB" id="D2RHD3"/>
<proteinExistence type="inferred from homology"/>
<dbReference type="EMBL" id="CP001857">
    <property type="protein sequence ID" value="ADB57708.1"/>
    <property type="molecule type" value="Genomic_DNA"/>
</dbReference>
<dbReference type="Pfam" id="PF01728">
    <property type="entry name" value="FtsJ"/>
    <property type="match status" value="1"/>
</dbReference>
<dbReference type="STRING" id="572546.Arcpr_0643"/>
<comment type="similarity">
    <text evidence="2">Belongs to the TlyA family.</text>
</comment>
<dbReference type="PROSITE" id="PS50889">
    <property type="entry name" value="S4"/>
    <property type="match status" value="1"/>
</dbReference>
<dbReference type="InterPro" id="IPR047048">
    <property type="entry name" value="TlyA"/>
</dbReference>
<dbReference type="PANTHER" id="PTHR32319:SF0">
    <property type="entry name" value="BACTERIAL HEMOLYSIN-LIKE PROTEIN"/>
    <property type="match status" value="1"/>
</dbReference>
<evidence type="ECO:0000256" key="3">
    <source>
        <dbReference type="PROSITE-ProRule" id="PRU00182"/>
    </source>
</evidence>
<feature type="domain" description="RNA-binding S4" evidence="4">
    <location>
        <begin position="1"/>
        <end position="66"/>
    </location>
</feature>
<evidence type="ECO:0000313" key="5">
    <source>
        <dbReference type="EMBL" id="ADB57708.1"/>
    </source>
</evidence>
<evidence type="ECO:0000256" key="1">
    <source>
        <dbReference type="ARBA" id="ARBA00022884"/>
    </source>
</evidence>
<dbReference type="RefSeq" id="WP_012940044.1">
    <property type="nucleotide sequence ID" value="NC_013741.1"/>
</dbReference>
<dbReference type="GO" id="GO:0003723">
    <property type="term" value="F:RNA binding"/>
    <property type="evidence" value="ECO:0007669"/>
    <property type="project" value="UniProtKB-KW"/>
</dbReference>
<accession>D2RHD3</accession>
<dbReference type="Pfam" id="PF01479">
    <property type="entry name" value="S4"/>
    <property type="match status" value="1"/>
</dbReference>
<reference evidence="5 6" key="1">
    <citation type="journal article" date="2010" name="Stand. Genomic Sci.">
        <title>Complete genome sequence of Archaeoglobus profundus type strain (AV18).</title>
        <authorList>
            <person name="von Jan M."/>
            <person name="Lapidus A."/>
            <person name="Del Rio T.G."/>
            <person name="Copeland A."/>
            <person name="Tice H."/>
            <person name="Cheng J.F."/>
            <person name="Lucas S."/>
            <person name="Chen F."/>
            <person name="Nolan M."/>
            <person name="Goodwin L."/>
            <person name="Han C."/>
            <person name="Pitluck S."/>
            <person name="Liolios K."/>
            <person name="Ivanova N."/>
            <person name="Mavromatis K."/>
            <person name="Ovchinnikova G."/>
            <person name="Chertkov O."/>
            <person name="Pati A."/>
            <person name="Chen A."/>
            <person name="Palaniappan K."/>
            <person name="Land M."/>
            <person name="Hauser L."/>
            <person name="Chang Y.J."/>
            <person name="Jeffries C.D."/>
            <person name="Saunders E."/>
            <person name="Brettin T."/>
            <person name="Detter J.C."/>
            <person name="Chain P."/>
            <person name="Eichinger K."/>
            <person name="Huber H."/>
            <person name="Spring S."/>
            <person name="Rohde M."/>
            <person name="Goker M."/>
            <person name="Wirth R."/>
            <person name="Woyke T."/>
            <person name="Bristow J."/>
            <person name="Eisen J.A."/>
            <person name="Markowitz V."/>
            <person name="Hugenholtz P."/>
            <person name="Kyrpides N.C."/>
            <person name="Klenk H.P."/>
        </authorList>
    </citation>
    <scope>NUCLEOTIDE SEQUENCE [LARGE SCALE GENOMIC DNA]</scope>
    <source>
        <strain evidence="6">DSM 5631 / JCM 9629 / NBRC 100127 / Av18</strain>
    </source>
</reference>
<organism evidence="5 6">
    <name type="scientific">Archaeoglobus profundus (strain DSM 5631 / JCM 9629 / NBRC 100127 / Av18)</name>
    <dbReference type="NCBI Taxonomy" id="572546"/>
    <lineage>
        <taxon>Archaea</taxon>
        <taxon>Methanobacteriati</taxon>
        <taxon>Methanobacteriota</taxon>
        <taxon>Archaeoglobi</taxon>
        <taxon>Archaeoglobales</taxon>
        <taxon>Archaeoglobaceae</taxon>
        <taxon>Archaeoglobus</taxon>
    </lineage>
</organism>
<keyword evidence="6" id="KW-1185">Reference proteome</keyword>